<evidence type="ECO:0000256" key="4">
    <source>
        <dbReference type="ARBA" id="ARBA00022884"/>
    </source>
</evidence>
<dbReference type="PANTHER" id="PTHR22648:SF0">
    <property type="entry name" value="TRANSCRIPTION TERMINATION_ANTITERMINATION PROTEIN NUSA"/>
    <property type="match status" value="1"/>
</dbReference>
<dbReference type="Pfam" id="PF14520">
    <property type="entry name" value="HHH_5"/>
    <property type="match status" value="2"/>
</dbReference>
<feature type="domain" description="K Homology" evidence="9">
    <location>
        <begin position="14"/>
        <end position="83"/>
    </location>
</feature>
<evidence type="ECO:0000256" key="3">
    <source>
        <dbReference type="ARBA" id="ARBA00022814"/>
    </source>
</evidence>
<feature type="compositionally biased region" description="Acidic residues" evidence="8">
    <location>
        <begin position="257"/>
        <end position="275"/>
    </location>
</feature>
<sequence>LAPAEVSKVVLDEEADRVEVVVPDEQLSLAIGRRGQNVRLASQLTGWQIDIITESQDSERRQREFAERTQLFQDALDVDEVIAQLLVTEGFASVEDLAFVESYEVAEIEGFDEDTAEELQARARDFLERQAAELDAKRKDLGVEDGVMDVPGVTLSIAVALGEGGVKSVEDLADLATDEIRGGYEVKNGERVKVPGVLESFNLAQEDAEMLILQARVAAGWIDASELPQPEPEYEEEYAEGEYDPEAVFDSAPADAEAADTPDADGDAEASDEASDQPRDA</sequence>
<evidence type="ECO:0000256" key="5">
    <source>
        <dbReference type="ARBA" id="ARBA00023015"/>
    </source>
</evidence>
<evidence type="ECO:0000256" key="2">
    <source>
        <dbReference type="ARBA" id="ARBA00022490"/>
    </source>
</evidence>
<dbReference type="GO" id="GO:0006353">
    <property type="term" value="P:DNA-templated transcription termination"/>
    <property type="evidence" value="ECO:0007669"/>
    <property type="project" value="UniProtKB-KW"/>
</dbReference>
<dbReference type="FunFam" id="3.30.300.20:FF:000005">
    <property type="entry name" value="Transcription termination/antitermination protein NusA"/>
    <property type="match status" value="1"/>
</dbReference>
<dbReference type="GO" id="GO:0003723">
    <property type="term" value="F:RNA binding"/>
    <property type="evidence" value="ECO:0007669"/>
    <property type="project" value="UniProtKB-UniRule"/>
</dbReference>
<comment type="caution">
    <text evidence="10">The sequence shown here is derived from an EMBL/GenBank/DDBJ whole genome shotgun (WGS) entry which is preliminary data.</text>
</comment>
<dbReference type="InterPro" id="IPR009019">
    <property type="entry name" value="KH_sf_prok-type"/>
</dbReference>
<reference evidence="10 11" key="1">
    <citation type="submission" date="2017-03" db="EMBL/GenBank/DDBJ databases">
        <title>Lifting the veil on microbial sulfur biogeochemistry in mining wastewaters.</title>
        <authorList>
            <person name="Kantor R.S."/>
            <person name="Colenbrander Nelson T."/>
            <person name="Marshall S."/>
            <person name="Bennett D."/>
            <person name="Apte S."/>
            <person name="Camacho D."/>
            <person name="Thomas B.C."/>
            <person name="Warren L.A."/>
            <person name="Banfield J.F."/>
        </authorList>
    </citation>
    <scope>NUCLEOTIDE SEQUENCE [LARGE SCALE GENOMIC DNA]</scope>
    <source>
        <strain evidence="10">32-69-9</strain>
    </source>
</reference>
<evidence type="ECO:0000313" key="10">
    <source>
        <dbReference type="EMBL" id="OYX29452.1"/>
    </source>
</evidence>
<keyword evidence="3" id="KW-0889">Transcription antitermination</keyword>
<gene>
    <name evidence="10" type="ORF">B7Z01_15650</name>
</gene>
<dbReference type="CDD" id="cd22529">
    <property type="entry name" value="KH-II_NusA_rpt2"/>
    <property type="match status" value="1"/>
</dbReference>
<dbReference type="GO" id="GO:0005829">
    <property type="term" value="C:cytosol"/>
    <property type="evidence" value="ECO:0007669"/>
    <property type="project" value="TreeGrafter"/>
</dbReference>
<name>A0A258FCE9_9CAUL</name>
<protein>
    <submittedName>
        <fullName evidence="10">Transcription termination/antitermination protein NusA</fullName>
    </submittedName>
</protein>
<dbReference type="InterPro" id="IPR010995">
    <property type="entry name" value="DNA_repair_Rad51/TF_NusA_a-hlx"/>
</dbReference>
<evidence type="ECO:0000259" key="9">
    <source>
        <dbReference type="SMART" id="SM00322"/>
    </source>
</evidence>
<dbReference type="SUPFAM" id="SSF47794">
    <property type="entry name" value="Rad51 N-terminal domain-like"/>
    <property type="match status" value="1"/>
</dbReference>
<dbReference type="SMART" id="SM00322">
    <property type="entry name" value="KH"/>
    <property type="match status" value="1"/>
</dbReference>
<dbReference type="Gene3D" id="1.10.150.20">
    <property type="entry name" value="5' to 3' exonuclease, C-terminal subdomain"/>
    <property type="match status" value="2"/>
</dbReference>
<keyword evidence="1" id="KW-0806">Transcription termination</keyword>
<dbReference type="Proteomes" id="UP000215595">
    <property type="component" value="Unassembled WGS sequence"/>
</dbReference>
<feature type="compositionally biased region" description="Acidic residues" evidence="8">
    <location>
        <begin position="232"/>
        <end position="247"/>
    </location>
</feature>
<dbReference type="PROSITE" id="PS50084">
    <property type="entry name" value="KH_TYPE_1"/>
    <property type="match status" value="1"/>
</dbReference>
<dbReference type="AlphaFoldDB" id="A0A258FCE9"/>
<evidence type="ECO:0000256" key="1">
    <source>
        <dbReference type="ARBA" id="ARBA00022472"/>
    </source>
</evidence>
<dbReference type="InterPro" id="IPR004087">
    <property type="entry name" value="KH_dom"/>
</dbReference>
<dbReference type="Gene3D" id="3.30.300.20">
    <property type="match status" value="1"/>
</dbReference>
<dbReference type="PANTHER" id="PTHR22648">
    <property type="entry name" value="TRANSCRIPTION TERMINATION FACTOR NUSA"/>
    <property type="match status" value="1"/>
</dbReference>
<keyword evidence="6" id="KW-0804">Transcription</keyword>
<feature type="region of interest" description="Disordered" evidence="8">
    <location>
        <begin position="224"/>
        <end position="281"/>
    </location>
</feature>
<evidence type="ECO:0000256" key="7">
    <source>
        <dbReference type="PROSITE-ProRule" id="PRU00117"/>
    </source>
</evidence>
<keyword evidence="5" id="KW-0805">Transcription regulation</keyword>
<dbReference type="InterPro" id="IPR015946">
    <property type="entry name" value="KH_dom-like_a/b"/>
</dbReference>
<proteinExistence type="predicted"/>
<dbReference type="InterPro" id="IPR058582">
    <property type="entry name" value="KH_NusA_2nd"/>
</dbReference>
<keyword evidence="4 7" id="KW-0694">RNA-binding</keyword>
<accession>A0A258FCE9</accession>
<evidence type="ECO:0000256" key="8">
    <source>
        <dbReference type="SAM" id="MobiDB-lite"/>
    </source>
</evidence>
<dbReference type="InterPro" id="IPR030842">
    <property type="entry name" value="TF_NusA_bacterial"/>
</dbReference>
<dbReference type="SUPFAM" id="SSF54814">
    <property type="entry name" value="Prokaryotic type KH domain (KH-domain type II)"/>
    <property type="match status" value="1"/>
</dbReference>
<evidence type="ECO:0000256" key="6">
    <source>
        <dbReference type="ARBA" id="ARBA00023163"/>
    </source>
</evidence>
<dbReference type="EMBL" id="NCEB01000068">
    <property type="protein sequence ID" value="OYX29452.1"/>
    <property type="molecule type" value="Genomic_DNA"/>
</dbReference>
<dbReference type="NCBIfam" id="TIGR01954">
    <property type="entry name" value="nusA_Cterm_rpt"/>
    <property type="match status" value="1"/>
</dbReference>
<keyword evidence="2" id="KW-0963">Cytoplasm</keyword>
<dbReference type="InterPro" id="IPR010214">
    <property type="entry name" value="Tscrpt_termin_fac_NusA_C_rpt"/>
</dbReference>
<dbReference type="GO" id="GO:0000166">
    <property type="term" value="F:nucleotide binding"/>
    <property type="evidence" value="ECO:0007669"/>
    <property type="project" value="InterPro"/>
</dbReference>
<evidence type="ECO:0000313" key="11">
    <source>
        <dbReference type="Proteomes" id="UP000215595"/>
    </source>
</evidence>
<dbReference type="GO" id="GO:0031564">
    <property type="term" value="P:transcription antitermination"/>
    <property type="evidence" value="ECO:0007669"/>
    <property type="project" value="UniProtKB-KW"/>
</dbReference>
<feature type="non-terminal residue" evidence="10">
    <location>
        <position position="1"/>
    </location>
</feature>
<dbReference type="Pfam" id="PF26594">
    <property type="entry name" value="KH_NusA_2nd"/>
    <property type="match status" value="1"/>
</dbReference>
<organism evidence="10 11">
    <name type="scientific">Brevundimonas subvibrioides</name>
    <dbReference type="NCBI Taxonomy" id="74313"/>
    <lineage>
        <taxon>Bacteria</taxon>
        <taxon>Pseudomonadati</taxon>
        <taxon>Pseudomonadota</taxon>
        <taxon>Alphaproteobacteria</taxon>
        <taxon>Caulobacterales</taxon>
        <taxon>Caulobacteraceae</taxon>
        <taxon>Brevundimonas</taxon>
    </lineage>
</organism>